<dbReference type="GO" id="GO:0003688">
    <property type="term" value="F:DNA replication origin binding"/>
    <property type="evidence" value="ECO:0007669"/>
    <property type="project" value="TreeGrafter"/>
</dbReference>
<dbReference type="Pfam" id="PF09329">
    <property type="entry name" value="zf-primase"/>
    <property type="match status" value="1"/>
</dbReference>
<feature type="compositionally biased region" description="Polar residues" evidence="2">
    <location>
        <begin position="989"/>
        <end position="1000"/>
    </location>
</feature>
<feature type="region of interest" description="Disordered" evidence="2">
    <location>
        <begin position="1072"/>
        <end position="1096"/>
    </location>
</feature>
<proteinExistence type="inferred from homology"/>
<dbReference type="PANTHER" id="PTHR13454:SF11">
    <property type="entry name" value="PROTEIN MCM10 HOMOLOG"/>
    <property type="match status" value="1"/>
</dbReference>
<dbReference type="GO" id="GO:0043596">
    <property type="term" value="C:nuclear replication fork"/>
    <property type="evidence" value="ECO:0007669"/>
    <property type="project" value="TreeGrafter"/>
</dbReference>
<protein>
    <submittedName>
        <fullName evidence="4">Primase zinc finger</fullName>
    </submittedName>
</protein>
<dbReference type="PANTHER" id="PTHR13454">
    <property type="entry name" value="PROTEIN MCM10 HOMOLOG"/>
    <property type="match status" value="1"/>
</dbReference>
<evidence type="ECO:0000256" key="1">
    <source>
        <dbReference type="ARBA" id="ARBA00009679"/>
    </source>
</evidence>
<gene>
    <name evidence="4" type="ORF">RHS01_03470</name>
</gene>
<evidence type="ECO:0000313" key="4">
    <source>
        <dbReference type="EMBL" id="KAF8757587.1"/>
    </source>
</evidence>
<feature type="compositionally biased region" description="Low complexity" evidence="2">
    <location>
        <begin position="1072"/>
        <end position="1083"/>
    </location>
</feature>
<sequence>MDSKLKSIGYRLEAALSQYLDASLAVRRECINQTTAGPVLQNLRLTGQLDEAVLLEQKIQRARVAISFARNASPSIVPIHRLPPDLLAKIFLLFPTTESCILDSGARTVPQEYPICLWIHIDITATLLKNSSSLSRIETFLSRSGKSQLELHVQYAYEDHAHDRKIDPSLEKAVAPLIPRIRRLRSTPGTLDALEIWLTGTINIFSIYTNEQLHREDALRLDMPAQHLEDLLFPVTTLRLTRCFPDWTSKAFHNLNELRLCAFHDNAPLNESQLLVILASSPQLRVLELQIELSLLDIAVPPVALHSLETLITHARSFLELGRLLRLLDTGSSPIFMTIYSPFNWYEQPDENIVHFFSRSNVTRLCAEEFNNFYKPFELVNLSPTVKKFAITPPTNDSWEFYGDYRLPIQVCLDTLYLLHGSSDIDIGNLQRALEWSGIRRLVTWGSFQETTRDTKPIKSKRLLRDELSSFGPILEMLPTLRAVDSARYDLRNASQPKSRDQTRSCSGPVIHMQSRTQDASSNQEEIRRQIAALQAQLLPSPERTKSKPAEEPSGPTKRVLVAGSPSPKRRKLQHDTQLKSQNRQEGSNSGKSKPIAAPAFKPPSPPRVSAVAAAASAFQTNRTARIKDEKEPVVRSTSFAQPLPVDCVTQTRNDDMTVKEELPLGPIDHPASFDDPRWERREPYSGIHLSSRKLPFEEFQEFMYGRVYLSPSKLYSVARLSPDRSGYDVPVEGDWVTIAVVAERGQVQVSKRGNRGAPQGKRGDNSAVGQNAGEDEDEDSRPTSREKKYMRLLLVDFGHRASEEKPTPKEQTKGDALLNMLLFEADSAKTEDGQATRSNRRGVTYKGGSGGAFEACAKLREGAVLAILNPRILKPFQRNTGNPHPRDNALAITPENAESIAVLGYSRDLGSCRAIKRDGKPCGSWCDKRISDVCEYHIQDAIKSKRAARPEFSAGTMNLSSLNSQGGKGGKFGKPAYDPSRKWGLTPSAGQQNAAASSESARLGGGATYVVDGRVFSGFDTGGIDADAARLKGLRKKKEEELAIEEIIRKDGGKTPAARILKMGAAHLKSLDSTSTSVSTSDVPDDQLGEANETPKKVYSADLVKSIGFDPSRRSGNNGRPKEGGGVRQVGCFRYLLEQNSYLFVVQLVVKLDRSVTLGPAPGSKRMRSNVTSHFAPSREKAEDGEKDTGEVPGPGLNLDSDSDSDLEIED</sequence>
<dbReference type="InterPro" id="IPR015408">
    <property type="entry name" value="Znf_Mcm10/DnaG"/>
</dbReference>
<evidence type="ECO:0000259" key="3">
    <source>
        <dbReference type="Pfam" id="PF09329"/>
    </source>
</evidence>
<feature type="compositionally biased region" description="Acidic residues" evidence="2">
    <location>
        <begin position="1202"/>
        <end position="1212"/>
    </location>
</feature>
<feature type="region of interest" description="Disordered" evidence="2">
    <location>
        <begin position="960"/>
        <end position="1000"/>
    </location>
</feature>
<dbReference type="AlphaFoldDB" id="A0A8H7IGS9"/>
<dbReference type="InterPro" id="IPR040184">
    <property type="entry name" value="Mcm10"/>
</dbReference>
<dbReference type="Gene3D" id="2.40.50.140">
    <property type="entry name" value="Nucleic acid-binding proteins"/>
    <property type="match status" value="1"/>
</dbReference>
<feature type="region of interest" description="Disordered" evidence="2">
    <location>
        <begin position="749"/>
        <end position="786"/>
    </location>
</feature>
<dbReference type="Proteomes" id="UP000614334">
    <property type="component" value="Unassembled WGS sequence"/>
</dbReference>
<evidence type="ECO:0000256" key="2">
    <source>
        <dbReference type="SAM" id="MobiDB-lite"/>
    </source>
</evidence>
<feature type="domain" description="Zinc finger Mcm10/DnaG-type" evidence="3">
    <location>
        <begin position="905"/>
        <end position="950"/>
    </location>
</feature>
<comment type="caution">
    <text evidence="4">The sequence shown here is derived from an EMBL/GenBank/DDBJ whole genome shotgun (WGS) entry which is preliminary data.</text>
</comment>
<feature type="compositionally biased region" description="Polar residues" evidence="2">
    <location>
        <begin position="514"/>
        <end position="524"/>
    </location>
</feature>
<dbReference type="GO" id="GO:0003697">
    <property type="term" value="F:single-stranded DNA binding"/>
    <property type="evidence" value="ECO:0007669"/>
    <property type="project" value="InterPro"/>
</dbReference>
<evidence type="ECO:0000313" key="5">
    <source>
        <dbReference type="Proteomes" id="UP000614334"/>
    </source>
</evidence>
<comment type="similarity">
    <text evidence="1">Belongs to the MCM10 family.</text>
</comment>
<feature type="compositionally biased region" description="Basic and acidic residues" evidence="2">
    <location>
        <begin position="1178"/>
        <end position="1191"/>
    </location>
</feature>
<accession>A0A8H7IGS9</accession>
<organism evidence="4 5">
    <name type="scientific">Rhizoctonia solani</name>
    <dbReference type="NCBI Taxonomy" id="456999"/>
    <lineage>
        <taxon>Eukaryota</taxon>
        <taxon>Fungi</taxon>
        <taxon>Dikarya</taxon>
        <taxon>Basidiomycota</taxon>
        <taxon>Agaricomycotina</taxon>
        <taxon>Agaricomycetes</taxon>
        <taxon>Cantharellales</taxon>
        <taxon>Ceratobasidiaceae</taxon>
        <taxon>Rhizoctonia</taxon>
    </lineage>
</organism>
<dbReference type="GO" id="GO:0006270">
    <property type="term" value="P:DNA replication initiation"/>
    <property type="evidence" value="ECO:0007669"/>
    <property type="project" value="InterPro"/>
</dbReference>
<feature type="region of interest" description="Disordered" evidence="2">
    <location>
        <begin position="492"/>
        <end position="615"/>
    </location>
</feature>
<feature type="region of interest" description="Disordered" evidence="2">
    <location>
        <begin position="1159"/>
        <end position="1212"/>
    </location>
</feature>
<reference evidence="4" key="1">
    <citation type="submission" date="2020-09" db="EMBL/GenBank/DDBJ databases">
        <title>Comparative genome analyses of four rice-infecting Rhizoctonia solani isolates reveal extensive enrichment of homogalacturonan modification genes.</title>
        <authorList>
            <person name="Lee D.-Y."/>
            <person name="Jeon J."/>
            <person name="Kim K.-T."/>
            <person name="Cheong K."/>
            <person name="Song H."/>
            <person name="Choi G."/>
            <person name="Ko J."/>
            <person name="Opiyo S.O."/>
            <person name="Zuo S."/>
            <person name="Madhav S."/>
            <person name="Lee Y.-H."/>
            <person name="Wang G.-L."/>
        </authorList>
    </citation>
    <scope>NUCLEOTIDE SEQUENCE</scope>
    <source>
        <strain evidence="4">AG1-IA B2</strain>
    </source>
</reference>
<dbReference type="InterPro" id="IPR012340">
    <property type="entry name" value="NA-bd_OB-fold"/>
</dbReference>
<dbReference type="EMBL" id="JACYCF010000004">
    <property type="protein sequence ID" value="KAF8757587.1"/>
    <property type="molecule type" value="Genomic_DNA"/>
</dbReference>
<name>A0A8H7IGS9_9AGAM</name>
<feature type="compositionally biased region" description="Polar residues" evidence="2">
    <location>
        <begin position="579"/>
        <end position="592"/>
    </location>
</feature>